<feature type="repeat" description="NHL" evidence="2">
    <location>
        <begin position="240"/>
        <end position="283"/>
    </location>
</feature>
<dbReference type="InterPro" id="IPR011042">
    <property type="entry name" value="6-blade_b-propeller_TolB-like"/>
</dbReference>
<organism evidence="3 4">
    <name type="scientific">Candidatus Polarisedimenticola svalbardensis</name>
    <dbReference type="NCBI Taxonomy" id="2886004"/>
    <lineage>
        <taxon>Bacteria</taxon>
        <taxon>Pseudomonadati</taxon>
        <taxon>Acidobacteriota</taxon>
        <taxon>Candidatus Polarisedimenticolia</taxon>
        <taxon>Candidatus Polarisedimenticolales</taxon>
        <taxon>Candidatus Polarisedimenticolaceae</taxon>
        <taxon>Candidatus Polarisedimenticola</taxon>
    </lineage>
</organism>
<evidence type="ECO:0000313" key="4">
    <source>
        <dbReference type="Proteomes" id="UP000648239"/>
    </source>
</evidence>
<keyword evidence="1" id="KW-0677">Repeat</keyword>
<proteinExistence type="predicted"/>
<evidence type="ECO:0008006" key="5">
    <source>
        <dbReference type="Google" id="ProtNLM"/>
    </source>
</evidence>
<accession>A0A8J6XWS1</accession>
<comment type="caution">
    <text evidence="3">The sequence shown here is derived from an EMBL/GenBank/DDBJ whole genome shotgun (WGS) entry which is preliminary data.</text>
</comment>
<gene>
    <name evidence="3" type="ORF">IFK94_07220</name>
</gene>
<dbReference type="SUPFAM" id="SSF101898">
    <property type="entry name" value="NHL repeat"/>
    <property type="match status" value="1"/>
</dbReference>
<dbReference type="PANTHER" id="PTHR24104">
    <property type="entry name" value="E3 UBIQUITIN-PROTEIN LIGASE NHLRC1-RELATED"/>
    <property type="match status" value="1"/>
</dbReference>
<dbReference type="InterPro" id="IPR001258">
    <property type="entry name" value="NHL_repeat"/>
</dbReference>
<dbReference type="PROSITE" id="PS51125">
    <property type="entry name" value="NHL"/>
    <property type="match status" value="1"/>
</dbReference>
<reference evidence="3 4" key="1">
    <citation type="submission" date="2020-08" db="EMBL/GenBank/DDBJ databases">
        <title>Acidobacteriota in marine sediments use diverse sulfur dissimilation pathways.</title>
        <authorList>
            <person name="Wasmund K."/>
        </authorList>
    </citation>
    <scope>NUCLEOTIDE SEQUENCE [LARGE SCALE GENOMIC DNA]</scope>
    <source>
        <strain evidence="3">MAG AM4</strain>
    </source>
</reference>
<dbReference type="GO" id="GO:0008270">
    <property type="term" value="F:zinc ion binding"/>
    <property type="evidence" value="ECO:0007669"/>
    <property type="project" value="UniProtKB-KW"/>
</dbReference>
<dbReference type="EMBL" id="JACXWD010000018">
    <property type="protein sequence ID" value="MBD3867896.1"/>
    <property type="molecule type" value="Genomic_DNA"/>
</dbReference>
<sequence>MSIPTGAWGRNCTVALLLVIVGCAPMPRVMVPYDSPHQWPADRPQIRLEGTITLNRLYRSEQWFFFQNTAQTSAPDAEYLRPYGITFAADDIVIADPDRSRVSRIAPDGKSTFSPPDLFLVPIEVAVCNGGIAVADAEAGTVTVLDDSLQHVVREEAGFERPTGLACLGGRIYVAETTGHRITVIEDDGTRWSTGSRGDGPGLFNYPTMMSILPRDNELAIIDSMNFRVQVLDLTTLAHHRSFGGLGDAPGDMPRPKGLALDSRGDLWITDAYLDQVSVYSTDGAYLISIGVSGSDLFNFPAGAASHPDGRIVIVDSLSRRLHVFRRLPQPTGSDR</sequence>
<protein>
    <recommendedName>
        <fullName evidence="5">NHL repeat protein</fullName>
    </recommendedName>
</protein>
<dbReference type="AlphaFoldDB" id="A0A8J6XWS1"/>
<evidence type="ECO:0000256" key="2">
    <source>
        <dbReference type="PROSITE-ProRule" id="PRU00504"/>
    </source>
</evidence>
<evidence type="ECO:0000256" key="1">
    <source>
        <dbReference type="ARBA" id="ARBA00022737"/>
    </source>
</evidence>
<dbReference type="Proteomes" id="UP000648239">
    <property type="component" value="Unassembled WGS sequence"/>
</dbReference>
<name>A0A8J6XWS1_9BACT</name>
<dbReference type="PANTHER" id="PTHR24104:SF25">
    <property type="entry name" value="PROTEIN LIN-41"/>
    <property type="match status" value="1"/>
</dbReference>
<evidence type="ECO:0000313" key="3">
    <source>
        <dbReference type="EMBL" id="MBD3867896.1"/>
    </source>
</evidence>
<dbReference type="InterPro" id="IPR050952">
    <property type="entry name" value="TRIM-NHL_E3_ligases"/>
</dbReference>
<dbReference type="Gene3D" id="2.120.10.30">
    <property type="entry name" value="TolB, C-terminal domain"/>
    <property type="match status" value="2"/>
</dbReference>